<dbReference type="EMBL" id="QRMS01000003">
    <property type="protein sequence ID" value="RHJ87500.1"/>
    <property type="molecule type" value="Genomic_DNA"/>
</dbReference>
<protein>
    <submittedName>
        <fullName evidence="6">Precorrin-6B methylase</fullName>
    </submittedName>
</protein>
<dbReference type="GO" id="GO:0032259">
    <property type="term" value="P:methylation"/>
    <property type="evidence" value="ECO:0007669"/>
    <property type="project" value="UniProtKB-KW"/>
</dbReference>
<keyword evidence="4" id="KW-0808">Transferase</keyword>
<dbReference type="RefSeq" id="WP_067534739.1">
    <property type="nucleotide sequence ID" value="NZ_AP025567.1"/>
</dbReference>
<name>A0A415E1K1_9FIRM</name>
<reference evidence="6 7" key="1">
    <citation type="submission" date="2018-08" db="EMBL/GenBank/DDBJ databases">
        <title>A genome reference for cultivated species of the human gut microbiota.</title>
        <authorList>
            <person name="Zou Y."/>
            <person name="Xue W."/>
            <person name="Luo G."/>
        </authorList>
    </citation>
    <scope>NUCLEOTIDE SEQUENCE [LARGE SCALE GENOMIC DNA]</scope>
    <source>
        <strain evidence="6 7">AM07-24</strain>
    </source>
</reference>
<dbReference type="AlphaFoldDB" id="A0A415E1K1"/>
<accession>A0A415E1K1</accession>
<dbReference type="GO" id="GO:0008168">
    <property type="term" value="F:methyltransferase activity"/>
    <property type="evidence" value="ECO:0007669"/>
    <property type="project" value="UniProtKB-KW"/>
</dbReference>
<dbReference type="Gene3D" id="3.40.50.150">
    <property type="entry name" value="Vaccinia Virus protein VP39"/>
    <property type="match status" value="1"/>
</dbReference>
<keyword evidence="2" id="KW-0169">Cobalamin biosynthesis</keyword>
<dbReference type="InterPro" id="IPR050714">
    <property type="entry name" value="Cobalamin_biosynth_MTase"/>
</dbReference>
<evidence type="ECO:0000256" key="2">
    <source>
        <dbReference type="ARBA" id="ARBA00022573"/>
    </source>
</evidence>
<evidence type="ECO:0000256" key="3">
    <source>
        <dbReference type="ARBA" id="ARBA00022603"/>
    </source>
</evidence>
<comment type="pathway">
    <text evidence="1">Cofactor biosynthesis; adenosylcobalamin biosynthesis.</text>
</comment>
<dbReference type="GeneID" id="83003448"/>
<evidence type="ECO:0000256" key="5">
    <source>
        <dbReference type="ARBA" id="ARBA00022691"/>
    </source>
</evidence>
<dbReference type="GO" id="GO:0009236">
    <property type="term" value="P:cobalamin biosynthetic process"/>
    <property type="evidence" value="ECO:0007669"/>
    <property type="project" value="UniProtKB-KW"/>
</dbReference>
<comment type="caution">
    <text evidence="6">The sequence shown here is derived from an EMBL/GenBank/DDBJ whole genome shotgun (WGS) entry which is preliminary data.</text>
</comment>
<dbReference type="STRING" id="1776384.GCA_900086585_01060"/>
<sequence length="304" mass="34037">MEKQLFTNEIILSWLQYFAENTPVDLEQIKMMDITKRNKNLIPTVESHKAVLAFMEAGDPEIFYHMWNAGLGDCEVWYNEGSEPTGEIKHDKVSDMINRGINESAGMLVVNPNARNTYKLGLDSLNFRQGSSRRMGSEIRSVILSKMHISHEDTVCVINGESIALEAAFMASEGTVIAVEYNQKERDAMEDNIGYFDLRNVTVIDHVDEEALKDMPVPSVAFLVASASMEQEIECLLKLNPLINIVVYTLDFVVAGNMCSLLERYGIKEAEVIQIAVSKLGPKNAFDLQPAPWIISGKAETKNI</sequence>
<dbReference type="Proteomes" id="UP000284841">
    <property type="component" value="Unassembled WGS sequence"/>
</dbReference>
<dbReference type="OrthoDB" id="1925131at2"/>
<dbReference type="InterPro" id="IPR029063">
    <property type="entry name" value="SAM-dependent_MTases_sf"/>
</dbReference>
<keyword evidence="7" id="KW-1185">Reference proteome</keyword>
<keyword evidence="3 6" id="KW-0489">Methyltransferase</keyword>
<evidence type="ECO:0000256" key="1">
    <source>
        <dbReference type="ARBA" id="ARBA00004953"/>
    </source>
</evidence>
<dbReference type="PANTHER" id="PTHR43182:SF1">
    <property type="entry name" value="COBALT-PRECORRIN-7 C(5)-METHYLTRANSFERASE"/>
    <property type="match status" value="1"/>
</dbReference>
<proteinExistence type="predicted"/>
<gene>
    <name evidence="6" type="ORF">DW099_12445</name>
</gene>
<evidence type="ECO:0000256" key="4">
    <source>
        <dbReference type="ARBA" id="ARBA00022679"/>
    </source>
</evidence>
<evidence type="ECO:0000313" key="7">
    <source>
        <dbReference type="Proteomes" id="UP000284841"/>
    </source>
</evidence>
<dbReference type="PANTHER" id="PTHR43182">
    <property type="entry name" value="COBALT-PRECORRIN-6B C(15)-METHYLTRANSFERASE (DECARBOXYLATING)"/>
    <property type="match status" value="1"/>
</dbReference>
<organism evidence="6 7">
    <name type="scientific">Emergencia timonensis</name>
    <dbReference type="NCBI Taxonomy" id="1776384"/>
    <lineage>
        <taxon>Bacteria</taxon>
        <taxon>Bacillati</taxon>
        <taxon>Bacillota</taxon>
        <taxon>Clostridia</taxon>
        <taxon>Peptostreptococcales</taxon>
        <taxon>Anaerovoracaceae</taxon>
        <taxon>Emergencia</taxon>
    </lineage>
</organism>
<evidence type="ECO:0000313" key="6">
    <source>
        <dbReference type="EMBL" id="RHJ87500.1"/>
    </source>
</evidence>
<keyword evidence="5" id="KW-0949">S-adenosyl-L-methionine</keyword>